<dbReference type="PANTHER" id="PTHR42715">
    <property type="entry name" value="BETA-GLUCOSIDASE"/>
    <property type="match status" value="1"/>
</dbReference>
<sequence length="773" mass="80959">MTEAVPAASATREPWQDRGSPVAERVADLLARMTLEEKAGQLAGFWAMPAEPGEPVAPMEDDSHETAPSLDEVVDRGLGQLTRVFGTAPVPAAEGAARLRELQRRIAAGNRFGIPAIAHEECLNGFMTWGATVFPSPPAWGAAFDAELVGEMAAAIAASMRAAGVHQGLAPVLDVVRDARWGRTEECIGEDPYLVGVLGTAYVKAMERAGVVTTLKHFAGYSASRAGRNMAPAPVGPRELADVILEPFVMALREGGARSVMHSYTDVDGMPSAGDERLLTGLLRDELGFTGTVVADYFGISFLETRHRVAGSRGESGALALRAGIDVELPTVRCYGDPLIELVRAGAVPEELLDRAAGRVLAMKAELGLLDGVPGDGDGAALDFDPPEHRALARRLAEESVVLLSNDGVLPLRTGGGVVVTGPLAEDPFAMMGCYTFPSHVGRQHPELPLGVEIPSVADALRAELPGVRVAGSKDVFVADDADIEAAAAAARDAEVCVLVLGDRAGLFGRGTSGEGCDVETLALPGRQAELAEAVLDTGTPTVVVMLSGRPYAIEGVADRAAAVVQAFFPGEEGGPAVAGVLAGRVDPSGRMPISVPRRASGPPTTYLRAPMDGGHDWSTVDPVPLYPFGHGLTWTTFEYSDLEVGERAATDGAVTVSAVVRNTGDRAGTEVAQLYLSDPVASVVRPVRWLAGWARVRLEPGEAARVAFEVHADRTSFTGAALRRVVEPGAVGVEVGRSSADLPLRGSFTLEGPVREPGPDRVMTVPVEVTPL</sequence>
<dbReference type="GO" id="GO:0016787">
    <property type="term" value="F:hydrolase activity"/>
    <property type="evidence" value="ECO:0007669"/>
    <property type="project" value="UniProtKB-KW"/>
</dbReference>
<feature type="region of interest" description="Disordered" evidence="3">
    <location>
        <begin position="1"/>
        <end position="21"/>
    </location>
</feature>
<dbReference type="Pfam" id="PF00933">
    <property type="entry name" value="Glyco_hydro_3"/>
    <property type="match status" value="1"/>
</dbReference>
<comment type="caution">
    <text evidence="5">The sequence shown here is derived from an EMBL/GenBank/DDBJ whole genome shotgun (WGS) entry which is preliminary data.</text>
</comment>
<dbReference type="Pfam" id="PF01915">
    <property type="entry name" value="Glyco_hydro_3_C"/>
    <property type="match status" value="1"/>
</dbReference>
<evidence type="ECO:0000259" key="4">
    <source>
        <dbReference type="SMART" id="SM01217"/>
    </source>
</evidence>
<keyword evidence="6" id="KW-1185">Reference proteome</keyword>
<feature type="domain" description="Fibronectin type III-like" evidence="4">
    <location>
        <begin position="671"/>
        <end position="740"/>
    </location>
</feature>
<evidence type="ECO:0000313" key="6">
    <source>
        <dbReference type="Proteomes" id="UP001569963"/>
    </source>
</evidence>
<proteinExistence type="inferred from homology"/>
<comment type="similarity">
    <text evidence="1">Belongs to the glycosyl hydrolase 3 family.</text>
</comment>
<evidence type="ECO:0000256" key="3">
    <source>
        <dbReference type="SAM" id="MobiDB-lite"/>
    </source>
</evidence>
<dbReference type="Gene3D" id="3.40.50.1700">
    <property type="entry name" value="Glycoside hydrolase family 3 C-terminal domain"/>
    <property type="match status" value="1"/>
</dbReference>
<dbReference type="Gene3D" id="2.60.40.10">
    <property type="entry name" value="Immunoglobulins"/>
    <property type="match status" value="1"/>
</dbReference>
<name>A0ABV4QIV0_9ACTN</name>
<dbReference type="InterPro" id="IPR001764">
    <property type="entry name" value="Glyco_hydro_3_N"/>
</dbReference>
<dbReference type="PANTHER" id="PTHR42715:SF10">
    <property type="entry name" value="BETA-GLUCOSIDASE"/>
    <property type="match status" value="1"/>
</dbReference>
<dbReference type="InterPro" id="IPR017853">
    <property type="entry name" value="GH"/>
</dbReference>
<dbReference type="Proteomes" id="UP001569963">
    <property type="component" value="Unassembled WGS sequence"/>
</dbReference>
<dbReference type="Gene3D" id="3.20.20.300">
    <property type="entry name" value="Glycoside hydrolase, family 3, N-terminal domain"/>
    <property type="match status" value="1"/>
</dbReference>
<reference evidence="5 6" key="1">
    <citation type="submission" date="2023-11" db="EMBL/GenBank/DDBJ databases">
        <title>Actinomadura monticuli sp. nov., isolated from volcanic ash.</title>
        <authorList>
            <person name="Lee S.D."/>
            <person name="Yang H."/>
            <person name="Kim I.S."/>
        </authorList>
    </citation>
    <scope>NUCLEOTIDE SEQUENCE [LARGE SCALE GENOMIC DNA]</scope>
    <source>
        <strain evidence="5 6">DLS-62</strain>
    </source>
</reference>
<organism evidence="5 6">
    <name type="scientific">Actinomadura monticuli</name>
    <dbReference type="NCBI Taxonomy" id="3097367"/>
    <lineage>
        <taxon>Bacteria</taxon>
        <taxon>Bacillati</taxon>
        <taxon>Actinomycetota</taxon>
        <taxon>Actinomycetes</taxon>
        <taxon>Streptosporangiales</taxon>
        <taxon>Thermomonosporaceae</taxon>
        <taxon>Actinomadura</taxon>
    </lineage>
</organism>
<dbReference type="SMART" id="SM01217">
    <property type="entry name" value="Fn3_like"/>
    <property type="match status" value="1"/>
</dbReference>
<dbReference type="Pfam" id="PF14310">
    <property type="entry name" value="Fn3-like"/>
    <property type="match status" value="1"/>
</dbReference>
<protein>
    <submittedName>
        <fullName evidence="5">Glycoside hydrolase family 3 N-terminal domain-containing protein</fullName>
    </submittedName>
</protein>
<dbReference type="RefSeq" id="WP_371953601.1">
    <property type="nucleotide sequence ID" value="NZ_JAXCEI010000016.1"/>
</dbReference>
<dbReference type="SUPFAM" id="SSF52279">
    <property type="entry name" value="Beta-D-glucan exohydrolase, C-terminal domain"/>
    <property type="match status" value="1"/>
</dbReference>
<keyword evidence="2 5" id="KW-0378">Hydrolase</keyword>
<accession>A0ABV4QIV0</accession>
<dbReference type="InterPro" id="IPR002772">
    <property type="entry name" value="Glyco_hydro_3_C"/>
</dbReference>
<evidence type="ECO:0000313" key="5">
    <source>
        <dbReference type="EMBL" id="MFA1543097.1"/>
    </source>
</evidence>
<dbReference type="EMBL" id="JAXCEI010000016">
    <property type="protein sequence ID" value="MFA1543097.1"/>
    <property type="molecule type" value="Genomic_DNA"/>
</dbReference>
<dbReference type="InterPro" id="IPR026891">
    <property type="entry name" value="Fn3-like"/>
</dbReference>
<dbReference type="InterPro" id="IPR050288">
    <property type="entry name" value="Cellulose_deg_GH3"/>
</dbReference>
<evidence type="ECO:0000256" key="2">
    <source>
        <dbReference type="ARBA" id="ARBA00022801"/>
    </source>
</evidence>
<evidence type="ECO:0000256" key="1">
    <source>
        <dbReference type="ARBA" id="ARBA00005336"/>
    </source>
</evidence>
<dbReference type="InterPro" id="IPR036962">
    <property type="entry name" value="Glyco_hydro_3_N_sf"/>
</dbReference>
<gene>
    <name evidence="5" type="ORF">SM611_29560</name>
</gene>
<dbReference type="InterPro" id="IPR036881">
    <property type="entry name" value="Glyco_hydro_3_C_sf"/>
</dbReference>
<dbReference type="PRINTS" id="PR00133">
    <property type="entry name" value="GLHYDRLASE3"/>
</dbReference>
<dbReference type="SUPFAM" id="SSF51445">
    <property type="entry name" value="(Trans)glycosidases"/>
    <property type="match status" value="1"/>
</dbReference>
<dbReference type="InterPro" id="IPR013783">
    <property type="entry name" value="Ig-like_fold"/>
</dbReference>